<keyword evidence="2" id="KW-1185">Reference proteome</keyword>
<proteinExistence type="predicted"/>
<name>C8W7H6_LANP1</name>
<dbReference type="KEGG" id="apv:Apar_0987"/>
<dbReference type="Proteomes" id="UP000000960">
    <property type="component" value="Chromosome"/>
</dbReference>
<dbReference type="HOGENOM" id="CLU_1691898_0_0_11"/>
<dbReference type="OrthoDB" id="3186498at2"/>
<dbReference type="AlphaFoldDB" id="C8W7H6"/>
<sequence>MIYLGNFSYNDKLDSTDNYCLMPCIVEADSTDHALELFSEHLIEVTKTSDLLDGAKEIFLDSIVELGEVPTTPLIAQWQKIMPAGVGLCSITSALPTLDLDDETANAYGFNEYSHDHDHEEDEEDHKHEEFGNINNLDNKLLEELSQDEEPFLRF</sequence>
<protein>
    <submittedName>
        <fullName evidence="1">Uncharacterized protein</fullName>
    </submittedName>
</protein>
<dbReference type="EMBL" id="CP001721">
    <property type="protein sequence ID" value="ACV51416.1"/>
    <property type="molecule type" value="Genomic_DNA"/>
</dbReference>
<reference evidence="1 2" key="1">
    <citation type="journal article" date="2009" name="Stand. Genomic Sci.">
        <title>Complete genome sequence of Atopobium parvulum type strain (IPP 1246).</title>
        <authorList>
            <person name="Copeland A."/>
            <person name="Sikorski J."/>
            <person name="Lapidus A."/>
            <person name="Nolan M."/>
            <person name="Del Rio T.G."/>
            <person name="Lucas S."/>
            <person name="Chen F."/>
            <person name="Tice H."/>
            <person name="Pitluck S."/>
            <person name="Cheng J.F."/>
            <person name="Pukall R."/>
            <person name="Chertkov O."/>
            <person name="Brettin T."/>
            <person name="Han C."/>
            <person name="Detter J.C."/>
            <person name="Kuske C."/>
            <person name="Bruce D."/>
            <person name="Goodwin L."/>
            <person name="Ivanova N."/>
            <person name="Mavromatis K."/>
            <person name="Mikhailova N."/>
            <person name="Chen A."/>
            <person name="Palaniappan K."/>
            <person name="Chain P."/>
            <person name="Rohde M."/>
            <person name="Goker M."/>
            <person name="Bristow J."/>
            <person name="Eisen J.A."/>
            <person name="Markowitz V."/>
            <person name="Hugenholtz P."/>
            <person name="Kyrpides N.C."/>
            <person name="Klenk H.P."/>
            <person name="Detter J.C."/>
        </authorList>
    </citation>
    <scope>NUCLEOTIDE SEQUENCE [LARGE SCALE GENOMIC DNA]</scope>
    <source>
        <strain evidence="2">ATCC 33793 / DSM 20469 / CCUG 32760 / JCM 10300 / KCTC 3663 / VPI 0546 / 1246</strain>
    </source>
</reference>
<organism evidence="1 2">
    <name type="scientific">Lancefieldella parvula (strain ATCC 33793 / DSM 20469 / CCUG 32760 / JCM 10300 / KCTC 3663 / VPI 0546 / 1246)</name>
    <name type="common">Atopobium parvulum</name>
    <dbReference type="NCBI Taxonomy" id="521095"/>
    <lineage>
        <taxon>Bacteria</taxon>
        <taxon>Bacillati</taxon>
        <taxon>Actinomycetota</taxon>
        <taxon>Coriobacteriia</taxon>
        <taxon>Coriobacteriales</taxon>
        <taxon>Atopobiaceae</taxon>
        <taxon>Lancefieldella</taxon>
    </lineage>
</organism>
<dbReference type="RefSeq" id="WP_012809073.1">
    <property type="nucleotide sequence ID" value="NC_013203.1"/>
</dbReference>
<dbReference type="GeneID" id="84806515"/>
<evidence type="ECO:0000313" key="1">
    <source>
        <dbReference type="EMBL" id="ACV51416.1"/>
    </source>
</evidence>
<evidence type="ECO:0000313" key="2">
    <source>
        <dbReference type="Proteomes" id="UP000000960"/>
    </source>
</evidence>
<gene>
    <name evidence="1" type="ordered locus">Apar_0987</name>
</gene>
<accession>C8W7H6</accession>